<evidence type="ECO:0000313" key="3">
    <source>
        <dbReference type="Proteomes" id="UP001500928"/>
    </source>
</evidence>
<accession>A0ABP9B540</accession>
<dbReference type="InterPro" id="IPR029057">
    <property type="entry name" value="PRTase-like"/>
</dbReference>
<dbReference type="SUPFAM" id="SSF53271">
    <property type="entry name" value="PRTase-like"/>
    <property type="match status" value="1"/>
</dbReference>
<comment type="caution">
    <text evidence="2">The sequence shown here is derived from an EMBL/GenBank/DDBJ whole genome shotgun (WGS) entry which is preliminary data.</text>
</comment>
<sequence>MTFDDRDDAGRRLASRLRHLAGRDLVVLAVPRSGVPVAAVVAQALGAPLDVVVTRRLGVPFQPGVAMGAIGEEGARVLDDDVVRAAGASATELAEVEARERALLDASLRRYRAVRAPEPLDGRTALIVDDGAVAGSTAVLACRIARARGAARVEVAMPACAIGALPALREVADAVLVVELLRGFRTIGECYRDYPPVGDDEVVAALARGAPVRATRALDEEPATTVEVDAGRLRVSGHLTVPVDAHGLVVLAQASGSSRFEARHRETARSLRAAGLATLLVDLLTPREEIVRERVFDVPTLAARLGAVLAEIRRRPACRDLRVGLLAEGPAAAAALAAAARRHDVATVVGCDARPDLVTRWLPRVTVPVLLVVGDRDPALETNRAAHEVLGPAGRLRVVMGSGQLEGEPAPHGAATRAAELAAAWFVEHLSVPAATLVTAP</sequence>
<dbReference type="Gene3D" id="3.30.1310.20">
    <property type="entry name" value="PRTase-like"/>
    <property type="match status" value="1"/>
</dbReference>
<keyword evidence="2" id="KW-0328">Glycosyltransferase</keyword>
<dbReference type="Pfam" id="PF00156">
    <property type="entry name" value="Pribosyltran"/>
    <property type="match status" value="1"/>
</dbReference>
<dbReference type="GO" id="GO:0016757">
    <property type="term" value="F:glycosyltransferase activity"/>
    <property type="evidence" value="ECO:0007669"/>
    <property type="project" value="UniProtKB-KW"/>
</dbReference>
<dbReference type="Gene3D" id="3.40.50.2020">
    <property type="match status" value="1"/>
</dbReference>
<proteinExistence type="predicted"/>
<gene>
    <name evidence="2" type="ORF">GCM10023200_27260</name>
</gene>
<dbReference type="SUPFAM" id="SSF53474">
    <property type="entry name" value="alpha/beta-Hydrolases"/>
    <property type="match status" value="1"/>
</dbReference>
<dbReference type="InterPro" id="IPR029058">
    <property type="entry name" value="AB_hydrolase_fold"/>
</dbReference>
<name>A0ABP9B540_9PSEU</name>
<feature type="domain" description="Phosphoribosyltransferase" evidence="1">
    <location>
        <begin position="9"/>
        <end position="158"/>
    </location>
</feature>
<dbReference type="Gene3D" id="3.40.50.1820">
    <property type="entry name" value="alpha/beta hydrolase"/>
    <property type="match status" value="1"/>
</dbReference>
<protein>
    <submittedName>
        <fullName evidence="2">Phosphoribosyltransferase family protein</fullName>
    </submittedName>
</protein>
<dbReference type="Proteomes" id="UP001500928">
    <property type="component" value="Unassembled WGS sequence"/>
</dbReference>
<keyword evidence="2" id="KW-0808">Transferase</keyword>
<dbReference type="RefSeq" id="WP_345415279.1">
    <property type="nucleotide sequence ID" value="NZ_BAABHO010000019.1"/>
</dbReference>
<dbReference type="InterPro" id="IPR000836">
    <property type="entry name" value="PRTase_dom"/>
</dbReference>
<reference evidence="3" key="1">
    <citation type="journal article" date="2019" name="Int. J. Syst. Evol. Microbiol.">
        <title>The Global Catalogue of Microorganisms (GCM) 10K type strain sequencing project: providing services to taxonomists for standard genome sequencing and annotation.</title>
        <authorList>
            <consortium name="The Broad Institute Genomics Platform"/>
            <consortium name="The Broad Institute Genome Sequencing Center for Infectious Disease"/>
            <person name="Wu L."/>
            <person name="Ma J."/>
        </authorList>
    </citation>
    <scope>NUCLEOTIDE SEQUENCE [LARGE SCALE GENOMIC DNA]</scope>
    <source>
        <strain evidence="3">JCM 17979</strain>
    </source>
</reference>
<evidence type="ECO:0000313" key="2">
    <source>
        <dbReference type="EMBL" id="GAA4790744.1"/>
    </source>
</evidence>
<dbReference type="EMBL" id="BAABHO010000019">
    <property type="protein sequence ID" value="GAA4790744.1"/>
    <property type="molecule type" value="Genomic_DNA"/>
</dbReference>
<organism evidence="2 3">
    <name type="scientific">Actinomycetospora chlora</name>
    <dbReference type="NCBI Taxonomy" id="663608"/>
    <lineage>
        <taxon>Bacteria</taxon>
        <taxon>Bacillati</taxon>
        <taxon>Actinomycetota</taxon>
        <taxon>Actinomycetes</taxon>
        <taxon>Pseudonocardiales</taxon>
        <taxon>Pseudonocardiaceae</taxon>
        <taxon>Actinomycetospora</taxon>
    </lineage>
</organism>
<keyword evidence="3" id="KW-1185">Reference proteome</keyword>
<evidence type="ECO:0000259" key="1">
    <source>
        <dbReference type="Pfam" id="PF00156"/>
    </source>
</evidence>
<dbReference type="CDD" id="cd06223">
    <property type="entry name" value="PRTases_typeI"/>
    <property type="match status" value="1"/>
</dbReference>